<gene>
    <name evidence="14" type="ORF">H6P81_015847</name>
</gene>
<dbReference type="Pfam" id="PF26250">
    <property type="entry name" value="RRM_RdRP1_2"/>
    <property type="match status" value="1"/>
</dbReference>
<dbReference type="Pfam" id="PF26252">
    <property type="entry name" value="RdRP_helical"/>
    <property type="match status" value="1"/>
</dbReference>
<comment type="caution">
    <text evidence="14">The sequence shown here is derived from an EMBL/GenBank/DDBJ whole genome shotgun (WGS) entry which is preliminary data.</text>
</comment>
<evidence type="ECO:0000313" key="14">
    <source>
        <dbReference type="EMBL" id="KAG9444507.1"/>
    </source>
</evidence>
<dbReference type="EMBL" id="JAINDJ010000006">
    <property type="protein sequence ID" value="KAG9444507.1"/>
    <property type="molecule type" value="Genomic_DNA"/>
</dbReference>
<dbReference type="InterPro" id="IPR057590">
    <property type="entry name" value="PH_RDR1/2-like"/>
</dbReference>
<evidence type="ECO:0000259" key="12">
    <source>
        <dbReference type="Pfam" id="PF26252"/>
    </source>
</evidence>
<feature type="domain" description="RDR1/2-like RRM" evidence="11">
    <location>
        <begin position="25"/>
        <end position="71"/>
    </location>
</feature>
<dbReference type="InterPro" id="IPR007855">
    <property type="entry name" value="RDRP"/>
</dbReference>
<dbReference type="EC" id="2.7.7.48" evidence="8"/>
<evidence type="ECO:0000256" key="5">
    <source>
        <dbReference type="ARBA" id="ARBA00022884"/>
    </source>
</evidence>
<accession>A0AAV7EAF4</accession>
<evidence type="ECO:0000256" key="7">
    <source>
        <dbReference type="ARBA" id="ARBA00048744"/>
    </source>
</evidence>
<keyword evidence="5 8" id="KW-0694">RNA-binding</keyword>
<evidence type="ECO:0000259" key="13">
    <source>
        <dbReference type="Pfam" id="PF26253"/>
    </source>
</evidence>
<dbReference type="Proteomes" id="UP000825729">
    <property type="component" value="Unassembled WGS sequence"/>
</dbReference>
<dbReference type="GO" id="GO:0030422">
    <property type="term" value="P:siRNA processing"/>
    <property type="evidence" value="ECO:0007669"/>
    <property type="project" value="TreeGrafter"/>
</dbReference>
<feature type="domain" description="RDRP core" evidence="9">
    <location>
        <begin position="377"/>
        <end position="954"/>
    </location>
</feature>
<dbReference type="AlphaFoldDB" id="A0AAV7EAF4"/>
<keyword evidence="2 8" id="KW-0696">RNA-directed RNA polymerase</keyword>
<keyword evidence="6 8" id="KW-0943">RNA-mediated gene silencing</keyword>
<evidence type="ECO:0000259" key="10">
    <source>
        <dbReference type="Pfam" id="PF24823"/>
    </source>
</evidence>
<dbReference type="PANTHER" id="PTHR23079:SF1">
    <property type="entry name" value="RNA-DEPENDENT RNA POLYMERASE 1"/>
    <property type="match status" value="1"/>
</dbReference>
<evidence type="ECO:0000256" key="4">
    <source>
        <dbReference type="ARBA" id="ARBA00022695"/>
    </source>
</evidence>
<evidence type="ECO:0000256" key="1">
    <source>
        <dbReference type="ARBA" id="ARBA00005762"/>
    </source>
</evidence>
<reference evidence="14 15" key="1">
    <citation type="submission" date="2021-07" db="EMBL/GenBank/DDBJ databases">
        <title>The Aristolochia fimbriata genome: insights into angiosperm evolution, floral development and chemical biosynthesis.</title>
        <authorList>
            <person name="Jiao Y."/>
        </authorList>
    </citation>
    <scope>NUCLEOTIDE SEQUENCE [LARGE SCALE GENOMIC DNA]</scope>
    <source>
        <strain evidence="14">IBCAS-2021</strain>
        <tissue evidence="14">Leaf</tissue>
    </source>
</reference>
<organism evidence="14 15">
    <name type="scientific">Aristolochia fimbriata</name>
    <name type="common">White veined hardy Dutchman's pipe vine</name>
    <dbReference type="NCBI Taxonomy" id="158543"/>
    <lineage>
        <taxon>Eukaryota</taxon>
        <taxon>Viridiplantae</taxon>
        <taxon>Streptophyta</taxon>
        <taxon>Embryophyta</taxon>
        <taxon>Tracheophyta</taxon>
        <taxon>Spermatophyta</taxon>
        <taxon>Magnoliopsida</taxon>
        <taxon>Magnoliidae</taxon>
        <taxon>Piperales</taxon>
        <taxon>Aristolochiaceae</taxon>
        <taxon>Aristolochia</taxon>
    </lineage>
</organism>
<evidence type="ECO:0000256" key="6">
    <source>
        <dbReference type="ARBA" id="ARBA00023158"/>
    </source>
</evidence>
<dbReference type="InterPro" id="IPR058763">
    <property type="entry name" value="RRM_RDR1/2-like"/>
</dbReference>
<evidence type="ECO:0000313" key="15">
    <source>
        <dbReference type="Proteomes" id="UP000825729"/>
    </source>
</evidence>
<dbReference type="Pfam" id="PF24823">
    <property type="entry name" value="PH_RDR2"/>
    <property type="match status" value="1"/>
</dbReference>
<keyword evidence="3 8" id="KW-0808">Transferase</keyword>
<dbReference type="GO" id="GO:0031380">
    <property type="term" value="C:nuclear RNA-directed RNA polymerase complex"/>
    <property type="evidence" value="ECO:0007669"/>
    <property type="project" value="TreeGrafter"/>
</dbReference>
<dbReference type="GO" id="GO:0003723">
    <property type="term" value="F:RNA binding"/>
    <property type="evidence" value="ECO:0007669"/>
    <property type="project" value="UniProtKB-KW"/>
</dbReference>
<name>A0AAV7EAF4_ARIFI</name>
<evidence type="ECO:0000256" key="3">
    <source>
        <dbReference type="ARBA" id="ARBA00022679"/>
    </source>
</evidence>
<feature type="domain" description="RDRP helical" evidence="12">
    <location>
        <begin position="283"/>
        <end position="354"/>
    </location>
</feature>
<dbReference type="Pfam" id="PF26253">
    <property type="entry name" value="RdRP_head"/>
    <property type="match status" value="1"/>
</dbReference>
<evidence type="ECO:0000256" key="8">
    <source>
        <dbReference type="RuleBase" id="RU363098"/>
    </source>
</evidence>
<feature type="domain" description="RDR1/2-like PH-like" evidence="10">
    <location>
        <begin position="108"/>
        <end position="258"/>
    </location>
</feature>
<feature type="domain" description="RDRP C-terminal head" evidence="13">
    <location>
        <begin position="972"/>
        <end position="1122"/>
    </location>
</feature>
<dbReference type="PANTHER" id="PTHR23079">
    <property type="entry name" value="RNA-DEPENDENT RNA POLYMERASE"/>
    <property type="match status" value="1"/>
</dbReference>
<evidence type="ECO:0000259" key="9">
    <source>
        <dbReference type="Pfam" id="PF05183"/>
    </source>
</evidence>
<evidence type="ECO:0000259" key="11">
    <source>
        <dbReference type="Pfam" id="PF26250"/>
    </source>
</evidence>
<dbReference type="InterPro" id="IPR057596">
    <property type="entry name" value="RDRP_core"/>
</dbReference>
<comment type="catalytic activity">
    <reaction evidence="7 8">
        <text>RNA(n) + a ribonucleoside 5'-triphosphate = RNA(n+1) + diphosphate</text>
        <dbReference type="Rhea" id="RHEA:21248"/>
        <dbReference type="Rhea" id="RHEA-COMP:14527"/>
        <dbReference type="Rhea" id="RHEA-COMP:17342"/>
        <dbReference type="ChEBI" id="CHEBI:33019"/>
        <dbReference type="ChEBI" id="CHEBI:61557"/>
        <dbReference type="ChEBI" id="CHEBI:140395"/>
        <dbReference type="EC" id="2.7.7.48"/>
    </reaction>
</comment>
<comment type="function">
    <text evidence="8">Probably involved in the RNA silencing pathway and required for the generation of small interfering RNAs (siRNAs).</text>
</comment>
<dbReference type="InterPro" id="IPR058751">
    <property type="entry name" value="RDRP_helical"/>
</dbReference>
<dbReference type="Pfam" id="PF05183">
    <property type="entry name" value="RdRP"/>
    <property type="match status" value="1"/>
</dbReference>
<protein>
    <recommendedName>
        <fullName evidence="8">RNA-dependent RNA polymerase</fullName>
        <ecNumber evidence="8">2.7.7.48</ecNumber>
    </recommendedName>
</protein>
<keyword evidence="4 8" id="KW-0548">Nucleotidyltransferase</keyword>
<dbReference type="GO" id="GO:0003968">
    <property type="term" value="F:RNA-directed RNA polymerase activity"/>
    <property type="evidence" value="ECO:0007669"/>
    <property type="project" value="UniProtKB-KW"/>
</dbReference>
<proteinExistence type="inferred from homology"/>
<keyword evidence="15" id="KW-1185">Reference proteome</keyword>
<dbReference type="InterPro" id="IPR058752">
    <property type="entry name" value="RDRP_C_head"/>
</dbReference>
<sequence length="1143" mass="130393">MLTVINASARLPERAIGPAMGFMEVVKEFLERETGEGTVLAVKIRKPNKLGWRSTLYAIVQFTSKECAEAICSKTLVFNFLLLKFRNMERDIVPKPKTLDGTLDRASLFLGHQVSGKEFQYLWLAEDVRVHFGHALKKLEFFISYDGIQYRLDLFYGSIWQIQLRCPTRHTSKFLVIQVQAAPRIYKKGVYNSGNFYDDPLLNYFRDTSDEQWIRTVDFTPFSSIGQSSSLCVEVASDCKLPDIKRNFFYYKKDDDEFMVRRGSPTIHPSALVPVVESSVSPLPYGILFKVNSLVQNGILIQPTLDVDFYNLVDPHSNPRSFIDNALESLYHMKDSCLEPVKYLQEKYKQYKKSRHPPKPVVFSLNSGLVYVHRVQVTPTKVYFCGPEINVSNRVVRHYVEDIENFLRVSFIDEDSEKIRSTDLIPRIALSDGEKHTDVYKRILSILKNGIVIGNKRFEFLAFSSSQLRENSLWMFASRSELSAADIRKWMGDFREIRNVAKYAARLGQSFSSSKEILSVERHEIEIIPDVEMEIPGSIQRRKYTFSDGIGKISSELAKKVASKCDLKRSAPSAFQIRYGGYKGVVAVDPKSKVKLSLRGSMYKYNSDNTKLDVLGWSKYLPCFLNRQLITLLSTLGVHDQVFQTKQKEALDQLDAILIDPVRAQEALEVMAPGENTRVLKEMLLCGYMPDAEPFLSMMLQTFRAFKLLELRTKSRMYVPNGRLMMGCLDETGTLDYGQVFVKASSVRSKQFFETYGTKSHQGSFVVEGKVVVAKNPCLHPGDVRVLTAVDVPKLHHMVDCVVFPQKGKRPHPNECSGSDLDGDMYFVCWDPELIPPRQVSPMDYDAAPTAILDHDVLIEEVEEYFTNYMVNDSLGMIANAHTVFADKEALMAESEACLQLAELFSIAVDFPKTGIPAEIPGRLQVKEYPDFMEKHDKPTYESTRVIGKLYRAVKDVSSHVDSFTMFGARRSYDPDMEVDGFENYITDACYYKGMYDYKLGNLMQHYGIKTEAEIISGNILSVSRTFIKNKDADTVSLAVRSLKKKARKWFDEMGTQAHPHAVVHSEYSKASAWYHVTYHPDYWGSYNEGSSDRAHFLSFAWIVYDKLIAIKKKNKKKPKKHVKRTAGEESLYEDFGLNLKLG</sequence>
<evidence type="ECO:0000256" key="2">
    <source>
        <dbReference type="ARBA" id="ARBA00022484"/>
    </source>
</evidence>
<comment type="similarity">
    <text evidence="1 8">Belongs to the RdRP family.</text>
</comment>